<name>A0ABV8LJG5_9ACTN</name>
<dbReference type="Pfam" id="PF02016">
    <property type="entry name" value="Peptidase_S66"/>
    <property type="match status" value="1"/>
</dbReference>
<evidence type="ECO:0000256" key="2">
    <source>
        <dbReference type="ARBA" id="ARBA00022801"/>
    </source>
</evidence>
<organism evidence="5 6">
    <name type="scientific">Hamadaea flava</name>
    <dbReference type="NCBI Taxonomy" id="1742688"/>
    <lineage>
        <taxon>Bacteria</taxon>
        <taxon>Bacillati</taxon>
        <taxon>Actinomycetota</taxon>
        <taxon>Actinomycetes</taxon>
        <taxon>Micromonosporales</taxon>
        <taxon>Micromonosporaceae</taxon>
        <taxon>Hamadaea</taxon>
    </lineage>
</organism>
<dbReference type="Gene3D" id="3.50.30.60">
    <property type="entry name" value="LD-carboxypeptidase A C-terminal domain-like"/>
    <property type="match status" value="1"/>
</dbReference>
<gene>
    <name evidence="5" type="ORF">ACFOZ4_10810</name>
</gene>
<dbReference type="InterPro" id="IPR040921">
    <property type="entry name" value="Peptidase_S66C"/>
</dbReference>
<dbReference type="InterPro" id="IPR040449">
    <property type="entry name" value="Peptidase_S66_N"/>
</dbReference>
<comment type="similarity">
    <text evidence="1">Belongs to the peptidase S66 family.</text>
</comment>
<dbReference type="PANTHER" id="PTHR30237">
    <property type="entry name" value="MURAMOYLTETRAPEPTIDE CARBOXYPEPTIDASE"/>
    <property type="match status" value="1"/>
</dbReference>
<accession>A0ABV8LJG5</accession>
<dbReference type="InterPro" id="IPR027461">
    <property type="entry name" value="Carboxypeptidase_A_C_sf"/>
</dbReference>
<proteinExistence type="inferred from homology"/>
<dbReference type="Proteomes" id="UP001595816">
    <property type="component" value="Unassembled WGS sequence"/>
</dbReference>
<dbReference type="InterPro" id="IPR029062">
    <property type="entry name" value="Class_I_gatase-like"/>
</dbReference>
<evidence type="ECO:0000256" key="1">
    <source>
        <dbReference type="ARBA" id="ARBA00010233"/>
    </source>
</evidence>
<dbReference type="SUPFAM" id="SSF141986">
    <property type="entry name" value="LD-carboxypeptidase A C-terminal domain-like"/>
    <property type="match status" value="1"/>
</dbReference>
<evidence type="ECO:0000259" key="3">
    <source>
        <dbReference type="Pfam" id="PF02016"/>
    </source>
</evidence>
<evidence type="ECO:0000313" key="6">
    <source>
        <dbReference type="Proteomes" id="UP001595816"/>
    </source>
</evidence>
<dbReference type="PIRSF" id="PIRSF028757">
    <property type="entry name" value="LD-carboxypeptidase"/>
    <property type="match status" value="1"/>
</dbReference>
<dbReference type="PANTHER" id="PTHR30237:SF5">
    <property type="entry name" value="CARBOXYPEPTIDASE VC_A0337-RELATED"/>
    <property type="match status" value="1"/>
</dbReference>
<dbReference type="Gene3D" id="3.40.50.10740">
    <property type="entry name" value="Class I glutamine amidotransferase-like"/>
    <property type="match status" value="1"/>
</dbReference>
<dbReference type="Pfam" id="PF17676">
    <property type="entry name" value="Peptidase_S66C"/>
    <property type="match status" value="1"/>
</dbReference>
<dbReference type="InterPro" id="IPR003507">
    <property type="entry name" value="S66_fam"/>
</dbReference>
<sequence length="316" mass="33901">MPTLPSGLSNATGLGVYSPSGSFSDSAFRTALFDAGIRRLQHYGFSVRESARCRGAWHHMSAPAADRVQDLHDLVADPDVHVVLPSIGGHVAAQLLPLIDFDLIAASGTALFGFSDNSIVPLVTTACTGAVTFHGPCDVTFGFGRFDGENYRLSEDNILDVIRHGRFDVGGTVNWRPMQTGAGTGTLLGGNLRAISRLAGTTWWPDWHGKIMFIEAGDELHSVEQDLVQLSLAGAFDGLAGMIIGRASRLPENFYRPEQIAPLATLLLDIVGLRDRFPIITEADIGHDVENVTIPLGVEATLLVEGDKISCKVQVD</sequence>
<reference evidence="6" key="1">
    <citation type="journal article" date="2019" name="Int. J. Syst. Evol. Microbiol.">
        <title>The Global Catalogue of Microorganisms (GCM) 10K type strain sequencing project: providing services to taxonomists for standard genome sequencing and annotation.</title>
        <authorList>
            <consortium name="The Broad Institute Genomics Platform"/>
            <consortium name="The Broad Institute Genome Sequencing Center for Infectious Disease"/>
            <person name="Wu L."/>
            <person name="Ma J."/>
        </authorList>
    </citation>
    <scope>NUCLEOTIDE SEQUENCE [LARGE SCALE GENOMIC DNA]</scope>
    <source>
        <strain evidence="6">CGMCC 4.7289</strain>
    </source>
</reference>
<keyword evidence="6" id="KW-1185">Reference proteome</keyword>
<feature type="domain" description="LD-carboxypeptidase N-terminal" evidence="3">
    <location>
        <begin position="15"/>
        <end position="135"/>
    </location>
</feature>
<dbReference type="RefSeq" id="WP_253754290.1">
    <property type="nucleotide sequence ID" value="NZ_JAMZDZ010000001.1"/>
</dbReference>
<dbReference type="CDD" id="cd07025">
    <property type="entry name" value="Peptidase_S66"/>
    <property type="match status" value="1"/>
</dbReference>
<dbReference type="InterPro" id="IPR027478">
    <property type="entry name" value="LdcA_N"/>
</dbReference>
<dbReference type="SUPFAM" id="SSF52317">
    <property type="entry name" value="Class I glutamine amidotransferase-like"/>
    <property type="match status" value="1"/>
</dbReference>
<evidence type="ECO:0000313" key="5">
    <source>
        <dbReference type="EMBL" id="MFC4131092.1"/>
    </source>
</evidence>
<comment type="caution">
    <text evidence="5">The sequence shown here is derived from an EMBL/GenBank/DDBJ whole genome shotgun (WGS) entry which is preliminary data.</text>
</comment>
<evidence type="ECO:0000259" key="4">
    <source>
        <dbReference type="Pfam" id="PF17676"/>
    </source>
</evidence>
<keyword evidence="2" id="KW-0378">Hydrolase</keyword>
<dbReference type="EMBL" id="JBHSAY010000006">
    <property type="protein sequence ID" value="MFC4131092.1"/>
    <property type="molecule type" value="Genomic_DNA"/>
</dbReference>
<feature type="domain" description="LD-carboxypeptidase C-terminal" evidence="4">
    <location>
        <begin position="184"/>
        <end position="302"/>
    </location>
</feature>
<protein>
    <submittedName>
        <fullName evidence="5">LD-carboxypeptidase</fullName>
    </submittedName>
</protein>